<dbReference type="GO" id="GO:0008270">
    <property type="term" value="F:zinc ion binding"/>
    <property type="evidence" value="ECO:0007669"/>
    <property type="project" value="UniProtKB-KW"/>
</dbReference>
<keyword evidence="1 4" id="KW-0479">Metal-binding</keyword>
<feature type="compositionally biased region" description="Acidic residues" evidence="5">
    <location>
        <begin position="571"/>
        <end position="580"/>
    </location>
</feature>
<feature type="zinc finger region" description="C3H1-type" evidence="4">
    <location>
        <begin position="83"/>
        <end position="110"/>
    </location>
</feature>
<evidence type="ECO:0000259" key="6">
    <source>
        <dbReference type="PROSITE" id="PS50103"/>
    </source>
</evidence>
<dbReference type="GO" id="GO:0000209">
    <property type="term" value="P:protein polyubiquitination"/>
    <property type="evidence" value="ECO:0007669"/>
    <property type="project" value="InterPro"/>
</dbReference>
<dbReference type="PANTHER" id="PTHR11224">
    <property type="entry name" value="MAKORIN-RELATED"/>
    <property type="match status" value="1"/>
</dbReference>
<keyword evidence="2 4" id="KW-0863">Zinc-finger</keyword>
<feature type="compositionally biased region" description="Polar residues" evidence="5">
    <location>
        <begin position="468"/>
        <end position="506"/>
    </location>
</feature>
<feature type="compositionally biased region" description="Polar residues" evidence="5">
    <location>
        <begin position="512"/>
        <end position="528"/>
    </location>
</feature>
<evidence type="ECO:0000313" key="7">
    <source>
        <dbReference type="EMBL" id="KAF2671053.1"/>
    </source>
</evidence>
<dbReference type="Gene3D" id="4.10.1000.10">
    <property type="entry name" value="Zinc finger, CCCH-type"/>
    <property type="match status" value="1"/>
</dbReference>
<dbReference type="OrthoDB" id="411372at2759"/>
<feature type="region of interest" description="Disordered" evidence="5">
    <location>
        <begin position="453"/>
        <end position="621"/>
    </location>
</feature>
<organism evidence="7 8">
    <name type="scientific">Microthyrium microscopicum</name>
    <dbReference type="NCBI Taxonomy" id="703497"/>
    <lineage>
        <taxon>Eukaryota</taxon>
        <taxon>Fungi</taxon>
        <taxon>Dikarya</taxon>
        <taxon>Ascomycota</taxon>
        <taxon>Pezizomycotina</taxon>
        <taxon>Dothideomycetes</taxon>
        <taxon>Dothideomycetes incertae sedis</taxon>
        <taxon>Microthyriales</taxon>
        <taxon>Microthyriaceae</taxon>
        <taxon>Microthyrium</taxon>
    </lineage>
</organism>
<feature type="region of interest" description="Disordered" evidence="5">
    <location>
        <begin position="1"/>
        <end position="84"/>
    </location>
</feature>
<dbReference type="Proteomes" id="UP000799302">
    <property type="component" value="Unassembled WGS sequence"/>
</dbReference>
<sequence length="621" mass="65589">MSQPQPFNGSGRAHTAHNSRSSADLRARVHASGPNGHAGTTNGHGPGPVPVPRAGNGNLNGHGDSRGGFAGARSPPGPVAQKNTSHVPCKFFRSSGCQAGKSCPFAHVETSGACKYFAKGNCKFGMRCANEHVFPDGRRINKQSHLSMVGAQQQQMNFGGRVAAPQAPPQVNSLLSMQQDQFNQPAYGMPTQMMDYSQNNGFEPIPTIEATGSSLPTSAIGSPQNDSMLARSPAARGLSLRDVGLPASFDSQGISYIARHGPVAASVPAHFGFDTSPPSSLLHSRPMDSTAVRNLHSSAFGDGTPGMSNLGMSPALNEGSFGQRMPMRMMHSERYARPSKLSSSVGTKMYLPAEVEDDYDFNEAFDEDLNAIPDSLNDLLTPNERRRRLSRNAEDDTTSNHRAALSGIGTPMGESPKVGSPGALGVSPSRFGPLFQRQQREKSEATINETVTNAFGHVGSPLRPSPLNHGSSPSLRATNSRPTSGDFSISSPPRHSSMGMITQQMQRARISSRGSDSAETNGTTTASLQHPGIQRVASGSGTSSAIGVPPNRLDRSMSGASSTGVGREKIEEEPEEVFDMDEIHATSNKWKRQSGTNGIPIKKATENGTGPGVIGGQRNGT</sequence>
<keyword evidence="3 4" id="KW-0862">Zinc</keyword>
<evidence type="ECO:0000256" key="1">
    <source>
        <dbReference type="ARBA" id="ARBA00022723"/>
    </source>
</evidence>
<feature type="compositionally biased region" description="Polar residues" evidence="5">
    <location>
        <begin position="585"/>
        <end position="597"/>
    </location>
</feature>
<gene>
    <name evidence="7" type="ORF">BT63DRAFT_412126</name>
</gene>
<keyword evidence="8" id="KW-1185">Reference proteome</keyword>
<evidence type="ECO:0000256" key="3">
    <source>
        <dbReference type="ARBA" id="ARBA00022833"/>
    </source>
</evidence>
<evidence type="ECO:0000256" key="4">
    <source>
        <dbReference type="PROSITE-ProRule" id="PRU00723"/>
    </source>
</evidence>
<dbReference type="EMBL" id="MU004233">
    <property type="protein sequence ID" value="KAF2671053.1"/>
    <property type="molecule type" value="Genomic_DNA"/>
</dbReference>
<dbReference type="PANTHER" id="PTHR11224:SF10">
    <property type="entry name" value="IP09428P-RELATED"/>
    <property type="match status" value="1"/>
</dbReference>
<reference evidence="7" key="1">
    <citation type="journal article" date="2020" name="Stud. Mycol.">
        <title>101 Dothideomycetes genomes: a test case for predicting lifestyles and emergence of pathogens.</title>
        <authorList>
            <person name="Haridas S."/>
            <person name="Albert R."/>
            <person name="Binder M."/>
            <person name="Bloem J."/>
            <person name="Labutti K."/>
            <person name="Salamov A."/>
            <person name="Andreopoulos B."/>
            <person name="Baker S."/>
            <person name="Barry K."/>
            <person name="Bills G."/>
            <person name="Bluhm B."/>
            <person name="Cannon C."/>
            <person name="Castanera R."/>
            <person name="Culley D."/>
            <person name="Daum C."/>
            <person name="Ezra D."/>
            <person name="Gonzalez J."/>
            <person name="Henrissat B."/>
            <person name="Kuo A."/>
            <person name="Liang C."/>
            <person name="Lipzen A."/>
            <person name="Lutzoni F."/>
            <person name="Magnuson J."/>
            <person name="Mondo S."/>
            <person name="Nolan M."/>
            <person name="Ohm R."/>
            <person name="Pangilinan J."/>
            <person name="Park H.-J."/>
            <person name="Ramirez L."/>
            <person name="Alfaro M."/>
            <person name="Sun H."/>
            <person name="Tritt A."/>
            <person name="Yoshinaga Y."/>
            <person name="Zwiers L.-H."/>
            <person name="Turgeon B."/>
            <person name="Goodwin S."/>
            <person name="Spatafora J."/>
            <person name="Crous P."/>
            <person name="Grigoriev I."/>
        </authorList>
    </citation>
    <scope>NUCLEOTIDE SEQUENCE</scope>
    <source>
        <strain evidence="7">CBS 115976</strain>
    </source>
</reference>
<dbReference type="GO" id="GO:0061630">
    <property type="term" value="F:ubiquitin protein ligase activity"/>
    <property type="evidence" value="ECO:0007669"/>
    <property type="project" value="InterPro"/>
</dbReference>
<feature type="domain" description="C3H1-type" evidence="6">
    <location>
        <begin position="83"/>
        <end position="110"/>
    </location>
</feature>
<dbReference type="PROSITE" id="PS50103">
    <property type="entry name" value="ZF_C3H1"/>
    <property type="match status" value="2"/>
</dbReference>
<evidence type="ECO:0000256" key="5">
    <source>
        <dbReference type="SAM" id="MobiDB-lite"/>
    </source>
</evidence>
<evidence type="ECO:0000256" key="2">
    <source>
        <dbReference type="ARBA" id="ARBA00022771"/>
    </source>
</evidence>
<feature type="compositionally biased region" description="Gly residues" evidence="5">
    <location>
        <begin position="609"/>
        <end position="621"/>
    </location>
</feature>
<protein>
    <recommendedName>
        <fullName evidence="6">C3H1-type domain-containing protein</fullName>
    </recommendedName>
</protein>
<feature type="domain" description="C3H1-type" evidence="6">
    <location>
        <begin position="113"/>
        <end position="135"/>
    </location>
</feature>
<evidence type="ECO:0000313" key="8">
    <source>
        <dbReference type="Proteomes" id="UP000799302"/>
    </source>
</evidence>
<dbReference type="SMART" id="SM00356">
    <property type="entry name" value="ZnF_C3H1"/>
    <property type="match status" value="2"/>
</dbReference>
<accession>A0A6A6UHZ4</accession>
<feature type="region of interest" description="Disordered" evidence="5">
    <location>
        <begin position="389"/>
        <end position="422"/>
    </location>
</feature>
<dbReference type="InterPro" id="IPR000571">
    <property type="entry name" value="Znf_CCCH"/>
</dbReference>
<name>A0A6A6UHZ4_9PEZI</name>
<feature type="zinc finger region" description="C3H1-type" evidence="4">
    <location>
        <begin position="113"/>
        <end position="135"/>
    </location>
</feature>
<proteinExistence type="predicted"/>
<dbReference type="InterPro" id="IPR045072">
    <property type="entry name" value="MKRN-like"/>
</dbReference>
<dbReference type="AlphaFoldDB" id="A0A6A6UHZ4"/>